<name>W8TMG4_PEPAC</name>
<proteinExistence type="inferred from homology"/>
<sequence>MTDAELIKVQDEEGNDIELELIETIELDGNEYVILAPAGQEEDAYVYKVVDSPEGKKYVAIEDEDEFERVAEEYESYFDEE</sequence>
<evidence type="ECO:0000313" key="3">
    <source>
        <dbReference type="Proteomes" id="UP000019591"/>
    </source>
</evidence>
<dbReference type="HOGENOM" id="CLU_146610_8_3_9"/>
<dbReference type="InterPro" id="IPR009711">
    <property type="entry name" value="UPF0473"/>
</dbReference>
<dbReference type="EMBL" id="CP007452">
    <property type="protein sequence ID" value="AHM57397.1"/>
    <property type="molecule type" value="Genomic_DNA"/>
</dbReference>
<dbReference type="Proteomes" id="UP000019591">
    <property type="component" value="Chromosome"/>
</dbReference>
<protein>
    <recommendedName>
        <fullName evidence="1">UPF0473 protein EAL2_c21160</fullName>
    </recommendedName>
</protein>
<evidence type="ECO:0000256" key="1">
    <source>
        <dbReference type="HAMAP-Rule" id="MF_01448"/>
    </source>
</evidence>
<dbReference type="HAMAP" id="MF_01448">
    <property type="entry name" value="UPF0473"/>
    <property type="match status" value="1"/>
</dbReference>
<dbReference type="Pfam" id="PF06949">
    <property type="entry name" value="DUF1292"/>
    <property type="match status" value="1"/>
</dbReference>
<keyword evidence="3" id="KW-1185">Reference proteome</keyword>
<gene>
    <name evidence="2" type="ORF">EAL2_c21160</name>
</gene>
<evidence type="ECO:0000313" key="2">
    <source>
        <dbReference type="EMBL" id="AHM57397.1"/>
    </source>
</evidence>
<dbReference type="OrthoDB" id="1955140at2"/>
<dbReference type="STRING" id="1286171.EAL2_c21160"/>
<dbReference type="KEGG" id="eac:EAL2_c21160"/>
<reference evidence="2 3" key="1">
    <citation type="journal article" date="2014" name="Genome Announc.">
        <title>Complete Genome Sequence of Amino Acid-Utilizing Eubacterium acidaminophilum al-2 (DSM 3953).</title>
        <authorList>
            <person name="Poehlein A."/>
            <person name="Andreesen J.R."/>
            <person name="Daniel R."/>
        </authorList>
    </citation>
    <scope>NUCLEOTIDE SEQUENCE [LARGE SCALE GENOMIC DNA]</scope>
    <source>
        <strain evidence="2 3">DSM 3953</strain>
    </source>
</reference>
<dbReference type="RefSeq" id="WP_025436322.1">
    <property type="nucleotide sequence ID" value="NZ_CP007452.1"/>
</dbReference>
<organism evidence="2 3">
    <name type="scientific">Peptoclostridium acidaminophilum DSM 3953</name>
    <dbReference type="NCBI Taxonomy" id="1286171"/>
    <lineage>
        <taxon>Bacteria</taxon>
        <taxon>Bacillati</taxon>
        <taxon>Bacillota</taxon>
        <taxon>Clostridia</taxon>
        <taxon>Peptostreptococcales</taxon>
        <taxon>Peptoclostridiaceae</taxon>
        <taxon>Peptoclostridium</taxon>
    </lineage>
</organism>
<accession>W8TMG4</accession>
<dbReference type="eggNOG" id="ENOG50303RF">
    <property type="taxonomic scope" value="Bacteria"/>
</dbReference>
<dbReference type="AlphaFoldDB" id="W8TMG4"/>
<comment type="similarity">
    <text evidence="1">Belongs to the UPF0473 family.</text>
</comment>
<dbReference type="PATRIC" id="fig|1286171.3.peg.2064"/>